<proteinExistence type="predicted"/>
<name>A0ACC3SB48_9PEZI</name>
<evidence type="ECO:0000313" key="1">
    <source>
        <dbReference type="EMBL" id="KAK8203380.1"/>
    </source>
</evidence>
<gene>
    <name evidence="1" type="ORF">M8818_005271</name>
</gene>
<comment type="caution">
    <text evidence="1">The sequence shown here is derived from an EMBL/GenBank/DDBJ whole genome shotgun (WGS) entry which is preliminary data.</text>
</comment>
<dbReference type="Proteomes" id="UP001320706">
    <property type="component" value="Unassembled WGS sequence"/>
</dbReference>
<evidence type="ECO:0000313" key="2">
    <source>
        <dbReference type="Proteomes" id="UP001320706"/>
    </source>
</evidence>
<sequence length="378" mass="43006">MPTALSRHGYRATDIHQKIELLIDNLVNIQDTTGEFLLRLDDGRTIDTKGWNDWEWTHGIGLYGLWQYRSLTGSASALKIIQDWFTARLAEGTTKNINTMAVFLTLAYLYEETGEPHYLPWLEAWAEWAMYELPRTPYGGFQHLTYASANTDELWDDTLMMTVLPLAKIGKLLGRTTYVEEAKRQFLLHIKYLFDPLTGLFYHGWKFDKKAQGGVGHNFARARWARGNSWVTIVIPEFIELLDLAPNDALRIHLVDTLEAQCRALKNLQTEEGMWRTLLDVSETEGGYVEASATAGFAYGMLKAARKRYIGAEYEGVAIKAVHAVLSRINDDGELLDTSFGTGMGWNLRHYKDIPRTSMPYGQAMAIMMLGEFLRAFV</sequence>
<keyword evidence="2" id="KW-1185">Reference proteome</keyword>
<organism evidence="1 2">
    <name type="scientific">Zalaria obscura</name>
    <dbReference type="NCBI Taxonomy" id="2024903"/>
    <lineage>
        <taxon>Eukaryota</taxon>
        <taxon>Fungi</taxon>
        <taxon>Dikarya</taxon>
        <taxon>Ascomycota</taxon>
        <taxon>Pezizomycotina</taxon>
        <taxon>Dothideomycetes</taxon>
        <taxon>Dothideomycetidae</taxon>
        <taxon>Dothideales</taxon>
        <taxon>Zalariaceae</taxon>
        <taxon>Zalaria</taxon>
    </lineage>
</organism>
<dbReference type="EMBL" id="JAMKPW020000030">
    <property type="protein sequence ID" value="KAK8203380.1"/>
    <property type="molecule type" value="Genomic_DNA"/>
</dbReference>
<accession>A0ACC3SB48</accession>
<protein>
    <submittedName>
        <fullName evidence="1">Uncharacterized protein</fullName>
    </submittedName>
</protein>
<reference evidence="1" key="1">
    <citation type="submission" date="2024-02" db="EMBL/GenBank/DDBJ databases">
        <title>Metagenome Assembled Genome of Zalaria obscura JY119.</title>
        <authorList>
            <person name="Vighnesh L."/>
            <person name="Jagadeeshwari U."/>
            <person name="Venkata Ramana C."/>
            <person name="Sasikala C."/>
        </authorList>
    </citation>
    <scope>NUCLEOTIDE SEQUENCE</scope>
    <source>
        <strain evidence="1">JY119</strain>
    </source>
</reference>